<feature type="compositionally biased region" description="Basic and acidic residues" evidence="7">
    <location>
        <begin position="222"/>
        <end position="231"/>
    </location>
</feature>
<dbReference type="GO" id="GO:0003677">
    <property type="term" value="F:DNA binding"/>
    <property type="evidence" value="ECO:0007669"/>
    <property type="project" value="TreeGrafter"/>
</dbReference>
<reference evidence="9" key="2">
    <citation type="journal article" date="2023" name="IMA Fungus">
        <title>Comparative genomic study of the Penicillium genus elucidates a diverse pangenome and 15 lateral gene transfer events.</title>
        <authorList>
            <person name="Petersen C."/>
            <person name="Sorensen T."/>
            <person name="Nielsen M.R."/>
            <person name="Sondergaard T.E."/>
            <person name="Sorensen J.L."/>
            <person name="Fitzpatrick D.A."/>
            <person name="Frisvad J.C."/>
            <person name="Nielsen K.L."/>
        </authorList>
    </citation>
    <scope>NUCLEOTIDE SEQUENCE</scope>
    <source>
        <strain evidence="9">IBT 19713</strain>
    </source>
</reference>
<dbReference type="InterPro" id="IPR019786">
    <property type="entry name" value="Zinc_finger_PHD-type_CS"/>
</dbReference>
<keyword evidence="3 6" id="KW-0863">Zinc-finger</keyword>
<protein>
    <recommendedName>
        <fullName evidence="8">PHD-type domain-containing protein</fullName>
    </recommendedName>
</protein>
<dbReference type="Gene3D" id="3.30.40.10">
    <property type="entry name" value="Zinc/RING finger domain, C3HC4 (zinc finger)"/>
    <property type="match status" value="1"/>
</dbReference>
<dbReference type="RefSeq" id="XP_058325624.1">
    <property type="nucleotide sequence ID" value="XM_058480101.1"/>
</dbReference>
<gene>
    <name evidence="9" type="ORF">N7468_010806</name>
</gene>
<dbReference type="CDD" id="cd15502">
    <property type="entry name" value="PHD_Phf1p_Phf2p_like"/>
    <property type="match status" value="1"/>
</dbReference>
<dbReference type="GO" id="GO:0008270">
    <property type="term" value="F:zinc ion binding"/>
    <property type="evidence" value="ECO:0007669"/>
    <property type="project" value="UniProtKB-KW"/>
</dbReference>
<dbReference type="PROSITE" id="PS01359">
    <property type="entry name" value="ZF_PHD_1"/>
    <property type="match status" value="1"/>
</dbReference>
<feature type="region of interest" description="Disordered" evidence="7">
    <location>
        <begin position="358"/>
        <end position="383"/>
    </location>
</feature>
<feature type="compositionally biased region" description="Basic residues" evidence="7">
    <location>
        <begin position="372"/>
        <end position="383"/>
    </location>
</feature>
<comment type="caution">
    <text evidence="9">The sequence shown here is derived from an EMBL/GenBank/DDBJ whole genome shotgun (WGS) entry which is preliminary data.</text>
</comment>
<dbReference type="GO" id="GO:0003682">
    <property type="term" value="F:chromatin binding"/>
    <property type="evidence" value="ECO:0007669"/>
    <property type="project" value="TreeGrafter"/>
</dbReference>
<evidence type="ECO:0000256" key="4">
    <source>
        <dbReference type="ARBA" id="ARBA00022833"/>
    </source>
</evidence>
<dbReference type="InterPro" id="IPR011011">
    <property type="entry name" value="Znf_FYVE_PHD"/>
</dbReference>
<evidence type="ECO:0000256" key="5">
    <source>
        <dbReference type="ARBA" id="ARBA00023242"/>
    </source>
</evidence>
<accession>A0A9W9N8B3</accession>
<proteinExistence type="predicted"/>
<dbReference type="InterPro" id="IPR019787">
    <property type="entry name" value="Znf_PHD-finger"/>
</dbReference>
<dbReference type="Pfam" id="PF00628">
    <property type="entry name" value="PHD"/>
    <property type="match status" value="1"/>
</dbReference>
<keyword evidence="4" id="KW-0862">Zinc</keyword>
<feature type="region of interest" description="Disordered" evidence="7">
    <location>
        <begin position="99"/>
        <end position="138"/>
    </location>
</feature>
<evidence type="ECO:0000313" key="9">
    <source>
        <dbReference type="EMBL" id="KAJ5215127.1"/>
    </source>
</evidence>
<dbReference type="PANTHER" id="PTHR12628:SF10">
    <property type="entry name" value="HOMEOBOX DOMAIN-CONTAINING PROTEIN"/>
    <property type="match status" value="1"/>
</dbReference>
<name>A0A9W9N8B3_9EURO</name>
<evidence type="ECO:0000259" key="8">
    <source>
        <dbReference type="PROSITE" id="PS50016"/>
    </source>
</evidence>
<evidence type="ECO:0000256" key="6">
    <source>
        <dbReference type="PROSITE-ProRule" id="PRU00146"/>
    </source>
</evidence>
<dbReference type="SUPFAM" id="SSF57903">
    <property type="entry name" value="FYVE/PHD zinc finger"/>
    <property type="match status" value="1"/>
</dbReference>
<dbReference type="AlphaFoldDB" id="A0A9W9N8B3"/>
<sequence length="383" mass="41875">MEPSDGRSSRSGRTLKPPSTYVPAPLGRKVRKRPAKTNKRSVVCGICNRANSPNNNLIVFCDGCNETWHQRCHAPAIPEEVLKVEEAEWFCYKCRPAPPAEQQGGKSVLSGAVKPPSISHPRLRPRVPRESLASGESFSPDDRRAYLSALSHAELVELAMDTSIQHPSIPMFPSDMVDRTKSLYPTYTGPLHVGALETVQCVGAFLAGLMSPSQPRFSSPPLREKKLECFPKRKRTGDTSFAPLSIEEQPSPKRAHAVSAQPQPPATTSPASARTADSRRSIRSTPAAPLPKHPLSRSASEIQSHAALSYRGSTIEDSEPETEDHELDVIDDHRIYPPSGGGFPTPVTAAELDIIQETDDYPTFSHSLHGPAKNRHPGAYRHT</sequence>
<keyword evidence="5" id="KW-0539">Nucleus</keyword>
<reference evidence="9" key="1">
    <citation type="submission" date="2022-11" db="EMBL/GenBank/DDBJ databases">
        <authorList>
            <person name="Petersen C."/>
        </authorList>
    </citation>
    <scope>NUCLEOTIDE SEQUENCE</scope>
    <source>
        <strain evidence="9">IBT 19713</strain>
    </source>
</reference>
<evidence type="ECO:0000256" key="7">
    <source>
        <dbReference type="SAM" id="MobiDB-lite"/>
    </source>
</evidence>
<comment type="subcellular location">
    <subcellularLocation>
        <location evidence="1">Nucleus</location>
    </subcellularLocation>
</comment>
<dbReference type="GeneID" id="83207405"/>
<dbReference type="InterPro" id="IPR013083">
    <property type="entry name" value="Znf_RING/FYVE/PHD"/>
</dbReference>
<organism evidence="9 10">
    <name type="scientific">Penicillium chermesinum</name>
    <dbReference type="NCBI Taxonomy" id="63820"/>
    <lineage>
        <taxon>Eukaryota</taxon>
        <taxon>Fungi</taxon>
        <taxon>Dikarya</taxon>
        <taxon>Ascomycota</taxon>
        <taxon>Pezizomycotina</taxon>
        <taxon>Eurotiomycetes</taxon>
        <taxon>Eurotiomycetidae</taxon>
        <taxon>Eurotiales</taxon>
        <taxon>Aspergillaceae</taxon>
        <taxon>Penicillium</taxon>
    </lineage>
</organism>
<evidence type="ECO:0000256" key="2">
    <source>
        <dbReference type="ARBA" id="ARBA00022723"/>
    </source>
</evidence>
<keyword evidence="2" id="KW-0479">Metal-binding</keyword>
<feature type="region of interest" description="Disordered" evidence="7">
    <location>
        <begin position="1"/>
        <end position="35"/>
    </location>
</feature>
<dbReference type="InterPro" id="IPR001965">
    <property type="entry name" value="Znf_PHD"/>
</dbReference>
<dbReference type="PANTHER" id="PTHR12628">
    <property type="entry name" value="POLYCOMB-LIKE TRANSCRIPTION FACTOR"/>
    <property type="match status" value="1"/>
</dbReference>
<evidence type="ECO:0000313" key="10">
    <source>
        <dbReference type="Proteomes" id="UP001150941"/>
    </source>
</evidence>
<dbReference type="SMART" id="SM00249">
    <property type="entry name" value="PHD"/>
    <property type="match status" value="1"/>
</dbReference>
<dbReference type="GO" id="GO:0045814">
    <property type="term" value="P:negative regulation of gene expression, epigenetic"/>
    <property type="evidence" value="ECO:0007669"/>
    <property type="project" value="TreeGrafter"/>
</dbReference>
<keyword evidence="10" id="KW-1185">Reference proteome</keyword>
<evidence type="ECO:0000256" key="1">
    <source>
        <dbReference type="ARBA" id="ARBA00004123"/>
    </source>
</evidence>
<dbReference type="Proteomes" id="UP001150941">
    <property type="component" value="Unassembled WGS sequence"/>
</dbReference>
<dbReference type="GO" id="GO:0005634">
    <property type="term" value="C:nucleus"/>
    <property type="evidence" value="ECO:0007669"/>
    <property type="project" value="UniProtKB-SubCell"/>
</dbReference>
<dbReference type="PROSITE" id="PS50016">
    <property type="entry name" value="ZF_PHD_2"/>
    <property type="match status" value="1"/>
</dbReference>
<dbReference type="OrthoDB" id="5863171at2759"/>
<feature type="region of interest" description="Disordered" evidence="7">
    <location>
        <begin position="213"/>
        <end position="300"/>
    </location>
</feature>
<evidence type="ECO:0000256" key="3">
    <source>
        <dbReference type="ARBA" id="ARBA00022771"/>
    </source>
</evidence>
<feature type="domain" description="PHD-type" evidence="8">
    <location>
        <begin position="41"/>
        <end position="97"/>
    </location>
</feature>
<dbReference type="EMBL" id="JAPQKS010000009">
    <property type="protein sequence ID" value="KAJ5215127.1"/>
    <property type="molecule type" value="Genomic_DNA"/>
</dbReference>